<name>A0A1C5AAA9_9ACTN</name>
<reference evidence="3" key="1">
    <citation type="submission" date="2016-06" db="EMBL/GenBank/DDBJ databases">
        <authorList>
            <person name="Varghese N."/>
            <person name="Submissions Spin"/>
        </authorList>
    </citation>
    <scope>NUCLEOTIDE SEQUENCE [LARGE SCALE GENOMIC DNA]</scope>
    <source>
        <strain evidence="3">DSM 43168</strain>
    </source>
</reference>
<evidence type="ECO:0000313" key="2">
    <source>
        <dbReference type="EMBL" id="SCF42168.1"/>
    </source>
</evidence>
<accession>A0A1C5AAA9</accession>
<dbReference type="AlphaFoldDB" id="A0A1C5AAA9"/>
<dbReference type="Proteomes" id="UP000183585">
    <property type="component" value="Unassembled WGS sequence"/>
</dbReference>
<dbReference type="EMBL" id="FMCT01000012">
    <property type="protein sequence ID" value="SCF42168.1"/>
    <property type="molecule type" value="Genomic_DNA"/>
</dbReference>
<keyword evidence="3" id="KW-1185">Reference proteome</keyword>
<feature type="compositionally biased region" description="Polar residues" evidence="1">
    <location>
        <begin position="43"/>
        <end position="52"/>
    </location>
</feature>
<sequence length="52" mass="5549">MNGPSRFARTEVVAQAAALQPAALVLDRAPTLGAPRNERYTAQRPTTKAGTR</sequence>
<dbReference type="RefSeq" id="WP_176734972.1">
    <property type="nucleotide sequence ID" value="NZ_FMCT01000012.1"/>
</dbReference>
<evidence type="ECO:0000313" key="3">
    <source>
        <dbReference type="Proteomes" id="UP000183585"/>
    </source>
</evidence>
<organism evidence="2 3">
    <name type="scientific">Micromonospora carbonacea</name>
    <dbReference type="NCBI Taxonomy" id="47853"/>
    <lineage>
        <taxon>Bacteria</taxon>
        <taxon>Bacillati</taxon>
        <taxon>Actinomycetota</taxon>
        <taxon>Actinomycetes</taxon>
        <taxon>Micromonosporales</taxon>
        <taxon>Micromonosporaceae</taxon>
        <taxon>Micromonospora</taxon>
    </lineage>
</organism>
<gene>
    <name evidence="2" type="ORF">GA0070563_11246</name>
</gene>
<proteinExistence type="predicted"/>
<evidence type="ECO:0000256" key="1">
    <source>
        <dbReference type="SAM" id="MobiDB-lite"/>
    </source>
</evidence>
<protein>
    <submittedName>
        <fullName evidence="2">Uncharacterized protein</fullName>
    </submittedName>
</protein>
<feature type="region of interest" description="Disordered" evidence="1">
    <location>
        <begin position="30"/>
        <end position="52"/>
    </location>
</feature>